<name>A0A399EWP2_9DEIN</name>
<feature type="transmembrane region" description="Helical" evidence="6">
    <location>
        <begin position="76"/>
        <end position="97"/>
    </location>
</feature>
<comment type="subcellular location">
    <subcellularLocation>
        <location evidence="1">Membrane</location>
        <topology evidence="1">Multi-pass membrane protein</topology>
    </subcellularLocation>
</comment>
<protein>
    <submittedName>
        <fullName evidence="8">Multidrug resistance protein 3</fullName>
    </submittedName>
</protein>
<dbReference type="PANTHER" id="PTHR23501:SF197">
    <property type="entry name" value="COMD"/>
    <property type="match status" value="1"/>
</dbReference>
<dbReference type="Gene3D" id="1.20.1720.10">
    <property type="entry name" value="Multidrug resistance protein D"/>
    <property type="match status" value="1"/>
</dbReference>
<feature type="domain" description="Major facilitator superfamily (MFS) profile" evidence="7">
    <location>
        <begin position="1"/>
        <end position="324"/>
    </location>
</feature>
<evidence type="ECO:0000256" key="5">
    <source>
        <dbReference type="SAM" id="Coils"/>
    </source>
</evidence>
<dbReference type="InterPro" id="IPR036259">
    <property type="entry name" value="MFS_trans_sf"/>
</dbReference>
<feature type="transmembrane region" description="Helical" evidence="6">
    <location>
        <begin position="15"/>
        <end position="36"/>
    </location>
</feature>
<dbReference type="AlphaFoldDB" id="A0A399EWP2"/>
<organism evidence="8 9">
    <name type="scientific">Meiothermus luteus</name>
    <dbReference type="NCBI Taxonomy" id="2026184"/>
    <lineage>
        <taxon>Bacteria</taxon>
        <taxon>Thermotogati</taxon>
        <taxon>Deinococcota</taxon>
        <taxon>Deinococci</taxon>
        <taxon>Thermales</taxon>
        <taxon>Thermaceae</taxon>
        <taxon>Meiothermus</taxon>
    </lineage>
</organism>
<feature type="transmembrane region" description="Helical" evidence="6">
    <location>
        <begin position="181"/>
        <end position="203"/>
    </location>
</feature>
<dbReference type="Pfam" id="PF07690">
    <property type="entry name" value="MFS_1"/>
    <property type="match status" value="1"/>
</dbReference>
<feature type="coiled-coil region" evidence="5">
    <location>
        <begin position="501"/>
        <end position="566"/>
    </location>
</feature>
<reference evidence="8 9" key="1">
    <citation type="submission" date="2018-08" db="EMBL/GenBank/DDBJ databases">
        <title>Meiothermus luteus KCTC 52599 genome sequencing project.</title>
        <authorList>
            <person name="Da Costa M.S."/>
            <person name="Albuquerque L."/>
            <person name="Raposo P."/>
            <person name="Froufe H.J.C."/>
            <person name="Barroso C.S."/>
            <person name="Egas C."/>
        </authorList>
    </citation>
    <scope>NUCLEOTIDE SEQUENCE [LARGE SCALE GENOMIC DNA]</scope>
    <source>
        <strain evidence="8 9">KCTC 52599</strain>
    </source>
</reference>
<dbReference type="InterPro" id="IPR011701">
    <property type="entry name" value="MFS"/>
</dbReference>
<feature type="transmembrane region" description="Helical" evidence="6">
    <location>
        <begin position="148"/>
        <end position="169"/>
    </location>
</feature>
<dbReference type="PROSITE" id="PS50850">
    <property type="entry name" value="MFS"/>
    <property type="match status" value="1"/>
</dbReference>
<feature type="transmembrane region" description="Helical" evidence="6">
    <location>
        <begin position="117"/>
        <end position="142"/>
    </location>
</feature>
<sequence>MGPWLGGVLTDHLSWHWVFYINMPVGVVALAFILRYMPRLSPERREPFDFLGAFLLALWTVPLMLAFSWGGSTYPWLSAPILGLFVLSALSLVLWVWSQNRQPHPLFDLSLLRVRTFSLASAATFFFGPAFLGAVAFLPLYLQVVKGVSASASGVTVLPLTLGVVLGASSSGVLSGRMGRFKPLLLVGTLWLLATFLTLHFLLSVETPLWLAVLFFFLLGLGLGPAQSLLQIAAQNNVPPERLGSATAFTQLMRQIGSTIGIALLGTVLTHHLTAETCRVFPENASCKPGALVQRSEGAAGLNLDEQFARLEAQLVAALKGDVQAYEALMQDAQVPSEVKGELVKGGIPAQFARLERLMVAALKGDEGAYAELMQDPSLPEEYKAKLVKGGIPARFHALERLLVAALKGDSQAYWAVQQDPQVPAEFKSRIPQGGVAAQVRARVQQTLGWLEAALQGNEQAKQALLATPGLDPRLRGLLDNPPPAEARPMVLAQVRAALENQVAQAEAAATQQAIAQLRAELARAQARALEQALSSLREGLRKAQAAALDKTVQTLRESLAAAEQKALEEVPQQVVERLEETKRKLHEALNQGITNAERDIFLYAALFVLVSFGFVVGLPNEELRGRVAV</sequence>
<evidence type="ECO:0000259" key="7">
    <source>
        <dbReference type="PROSITE" id="PS50850"/>
    </source>
</evidence>
<dbReference type="EMBL" id="QWKZ01000016">
    <property type="protein sequence ID" value="RIH88050.1"/>
    <property type="molecule type" value="Genomic_DNA"/>
</dbReference>
<evidence type="ECO:0000313" key="8">
    <source>
        <dbReference type="EMBL" id="RIH88050.1"/>
    </source>
</evidence>
<comment type="caution">
    <text evidence="8">The sequence shown here is derived from an EMBL/GenBank/DDBJ whole genome shotgun (WGS) entry which is preliminary data.</text>
</comment>
<evidence type="ECO:0000313" key="9">
    <source>
        <dbReference type="Proteomes" id="UP000265800"/>
    </source>
</evidence>
<keyword evidence="9" id="KW-1185">Reference proteome</keyword>
<feature type="transmembrane region" description="Helical" evidence="6">
    <location>
        <begin position="48"/>
        <end position="70"/>
    </location>
</feature>
<evidence type="ECO:0000256" key="3">
    <source>
        <dbReference type="ARBA" id="ARBA00022989"/>
    </source>
</evidence>
<keyword evidence="3 6" id="KW-1133">Transmembrane helix</keyword>
<feature type="transmembrane region" description="Helical" evidence="6">
    <location>
        <begin position="601"/>
        <end position="620"/>
    </location>
</feature>
<feature type="transmembrane region" description="Helical" evidence="6">
    <location>
        <begin position="209"/>
        <end position="226"/>
    </location>
</feature>
<evidence type="ECO:0000256" key="6">
    <source>
        <dbReference type="SAM" id="Phobius"/>
    </source>
</evidence>
<evidence type="ECO:0000256" key="4">
    <source>
        <dbReference type="ARBA" id="ARBA00023136"/>
    </source>
</evidence>
<evidence type="ECO:0000256" key="1">
    <source>
        <dbReference type="ARBA" id="ARBA00004141"/>
    </source>
</evidence>
<gene>
    <name evidence="8" type="primary">bmr3</name>
    <name evidence="8" type="ORF">Mlute_00773</name>
</gene>
<dbReference type="InterPro" id="IPR020846">
    <property type="entry name" value="MFS_dom"/>
</dbReference>
<evidence type="ECO:0000256" key="2">
    <source>
        <dbReference type="ARBA" id="ARBA00022692"/>
    </source>
</evidence>
<dbReference type="GO" id="GO:0005886">
    <property type="term" value="C:plasma membrane"/>
    <property type="evidence" value="ECO:0007669"/>
    <property type="project" value="TreeGrafter"/>
</dbReference>
<proteinExistence type="predicted"/>
<dbReference type="Gene3D" id="1.20.1250.20">
    <property type="entry name" value="MFS general substrate transporter like domains"/>
    <property type="match status" value="1"/>
</dbReference>
<dbReference type="SUPFAM" id="SSF103473">
    <property type="entry name" value="MFS general substrate transporter"/>
    <property type="match status" value="1"/>
</dbReference>
<keyword evidence="5" id="KW-0175">Coiled coil</keyword>
<dbReference type="Proteomes" id="UP000265800">
    <property type="component" value="Unassembled WGS sequence"/>
</dbReference>
<keyword evidence="2 6" id="KW-0812">Transmembrane</keyword>
<dbReference type="GO" id="GO:0022857">
    <property type="term" value="F:transmembrane transporter activity"/>
    <property type="evidence" value="ECO:0007669"/>
    <property type="project" value="InterPro"/>
</dbReference>
<dbReference type="PANTHER" id="PTHR23501">
    <property type="entry name" value="MAJOR FACILITATOR SUPERFAMILY"/>
    <property type="match status" value="1"/>
</dbReference>
<keyword evidence="4 6" id="KW-0472">Membrane</keyword>
<accession>A0A399EWP2</accession>